<dbReference type="EMBL" id="LGGO01000105">
    <property type="protein sequence ID" value="KUK76774.1"/>
    <property type="molecule type" value="Genomic_DNA"/>
</dbReference>
<dbReference type="AlphaFoldDB" id="A0A101HH40"/>
<organism evidence="3 4">
    <name type="scientific">candidate division WS6 bacterium 34_10</name>
    <dbReference type="NCBI Taxonomy" id="1641389"/>
    <lineage>
        <taxon>Bacteria</taxon>
        <taxon>Candidatus Dojkabacteria</taxon>
    </lineage>
</organism>
<sequence>MKKLPILHFTIFLFLAVSFLLLQFTPAYSTAEDEIESEIEETQEKIEQNESKLKSIEVRIDEIKSSNYSVSKQISLITDEINKMEEEIEAKDKEIEKKLAEIKEKEEILESKRSSLASISSKLYMESRVGSVEFFFSNTGIDEVIQSLFVKRTAISILKNEITDITGEFEDLTKLKEELVEEKEELDVQRKDLDESHELLLAEKAKLQRELSEKYNSRELVARTINGLKSELSDLQYHLLIVRQGGTNVNATSVPGSTENLSTLPGFKANAPSGYFGVFSIGAYTHRNGMSQWGARARADAGKSYTQILSHYYPSFVLTTGYSEPSTVKIEGTGLDCSNNSKYYNETLSFDTYMNRIFEMPASWNPEAVKAQAIATRSYAIHQINSNGYIRPNQSDQVYKNCDNAAGWKNAVAATKGMVLTSNGSAAFSQYAA</sequence>
<dbReference type="InterPro" id="IPR013693">
    <property type="entry name" value="SpoIID/LytB_N"/>
</dbReference>
<reference evidence="4" key="1">
    <citation type="journal article" date="2015" name="MBio">
        <title>Genome-Resolved Metagenomic Analysis Reveals Roles for Candidate Phyla and Other Microbial Community Members in Biogeochemical Transformations in Oil Reservoirs.</title>
        <authorList>
            <person name="Hu P."/>
            <person name="Tom L."/>
            <person name="Singh A."/>
            <person name="Thomas B.C."/>
            <person name="Baker B.J."/>
            <person name="Piceno Y.M."/>
            <person name="Andersen G.L."/>
            <person name="Banfield J.F."/>
        </authorList>
    </citation>
    <scope>NUCLEOTIDE SEQUENCE [LARGE SCALE GENOMIC DNA]</scope>
</reference>
<feature type="coiled-coil region" evidence="1">
    <location>
        <begin position="32"/>
        <end position="115"/>
    </location>
</feature>
<dbReference type="Gene3D" id="6.10.250.3150">
    <property type="match status" value="1"/>
</dbReference>
<feature type="non-terminal residue" evidence="3">
    <location>
        <position position="433"/>
    </location>
</feature>
<feature type="domain" description="Sporulation stage II protein D amidase enhancer LytB N-terminal" evidence="2">
    <location>
        <begin position="347"/>
        <end position="421"/>
    </location>
</feature>
<evidence type="ECO:0000313" key="4">
    <source>
        <dbReference type="Proteomes" id="UP000053904"/>
    </source>
</evidence>
<proteinExistence type="predicted"/>
<comment type="caution">
    <text evidence="3">The sequence shown here is derived from an EMBL/GenBank/DDBJ whole genome shotgun (WGS) entry which is preliminary data.</text>
</comment>
<keyword evidence="1" id="KW-0175">Coiled coil</keyword>
<gene>
    <name evidence="3" type="ORF">XD93_0721</name>
</gene>
<protein>
    <recommendedName>
        <fullName evidence="2">Sporulation stage II protein D amidase enhancer LytB N-terminal domain-containing protein</fullName>
    </recommendedName>
</protein>
<name>A0A101HH40_9BACT</name>
<dbReference type="Pfam" id="PF08486">
    <property type="entry name" value="SpoIID"/>
    <property type="match status" value="1"/>
</dbReference>
<accession>A0A101HH40</accession>
<evidence type="ECO:0000313" key="3">
    <source>
        <dbReference type="EMBL" id="KUK76774.1"/>
    </source>
</evidence>
<dbReference type="Proteomes" id="UP000053904">
    <property type="component" value="Unassembled WGS sequence"/>
</dbReference>
<evidence type="ECO:0000256" key="1">
    <source>
        <dbReference type="SAM" id="Coils"/>
    </source>
</evidence>
<feature type="coiled-coil region" evidence="1">
    <location>
        <begin position="162"/>
        <end position="210"/>
    </location>
</feature>
<evidence type="ECO:0000259" key="2">
    <source>
        <dbReference type="Pfam" id="PF08486"/>
    </source>
</evidence>